<reference evidence="2 3" key="1">
    <citation type="submission" date="2018-06" db="EMBL/GenBank/DDBJ databases">
        <authorList>
            <consortium name="Pathogen Informatics"/>
            <person name="Doyle S."/>
        </authorList>
    </citation>
    <scope>NUCLEOTIDE SEQUENCE [LARGE SCALE GENOMIC DNA]</scope>
    <source>
        <strain evidence="2 3">NCTC13184</strain>
    </source>
</reference>
<sequence>MSVLGAPRKGTAVVIGGSIAGTLAAWALSGYAELVIVVERDSLPTRPRFRSGVPQGMHAHLLLPGGLYALERIMPGIRAELLAAGATPIRMSNDLRWLTPAGWLAKHQPEGTLLSCTRPVIDHAIGRRVYGESGQQSIDGTEIRFVEGAEVVGLVGSPREVTGVRIRRRGNVTEFHQPAEMVVDASGRSTKMARWLTEIGCVPIPTKTVDPGVAYSTRIFHRPPGIRDFQALYIQATATQPWTGALLPVEDDRWIVSLGGMRGHEPEPGPTGFAKMLEQLRLRAPVFTDTVGGAVPVDDRVHGMRPGSSVRHAYHHRSTPAGLVGIGDAHTSEDPVYGHGMTIAIKCALALRAAVRSRGGIGHSAARVACRRIGAASFDSWLMAAAEDIRYPGTTGGPSGRSLAVAQRVRDRILKRATVDATVAAAFEQTVSLRRRTALLRPDVLLSLSAGDR</sequence>
<dbReference type="EMBL" id="UGRU01000001">
    <property type="protein sequence ID" value="SUA40715.1"/>
    <property type="molecule type" value="Genomic_DNA"/>
</dbReference>
<evidence type="ECO:0000313" key="2">
    <source>
        <dbReference type="EMBL" id="SUA40715.1"/>
    </source>
</evidence>
<protein>
    <submittedName>
        <fullName evidence="2">Geranylgeranyl reductase family</fullName>
    </submittedName>
</protein>
<evidence type="ECO:0000256" key="1">
    <source>
        <dbReference type="SAM" id="Phobius"/>
    </source>
</evidence>
<feature type="transmembrane region" description="Helical" evidence="1">
    <location>
        <begin position="12"/>
        <end position="32"/>
    </location>
</feature>
<name>A0A378WJE6_9NOCA</name>
<keyword evidence="1" id="KW-0812">Transmembrane</keyword>
<organism evidence="2 3">
    <name type="scientific">Nocardia africana</name>
    <dbReference type="NCBI Taxonomy" id="134964"/>
    <lineage>
        <taxon>Bacteria</taxon>
        <taxon>Bacillati</taxon>
        <taxon>Actinomycetota</taxon>
        <taxon>Actinomycetes</taxon>
        <taxon>Mycobacteriales</taxon>
        <taxon>Nocardiaceae</taxon>
        <taxon>Nocardia</taxon>
    </lineage>
</organism>
<accession>A0A378WJE6</accession>
<proteinExistence type="predicted"/>
<gene>
    <name evidence="2" type="ORF">NCTC13184_00036</name>
</gene>
<dbReference type="PANTHER" id="PTHR43422:SF3">
    <property type="entry name" value="THIAMINE THIAZOLE SYNTHASE"/>
    <property type="match status" value="1"/>
</dbReference>
<dbReference type="PANTHER" id="PTHR43422">
    <property type="entry name" value="THIAMINE THIAZOLE SYNTHASE"/>
    <property type="match status" value="1"/>
</dbReference>
<keyword evidence="1" id="KW-0472">Membrane</keyword>
<keyword evidence="1" id="KW-1133">Transmembrane helix</keyword>
<dbReference type="AlphaFoldDB" id="A0A378WJE6"/>
<dbReference type="RefSeq" id="WP_063917787.1">
    <property type="nucleotide sequence ID" value="NZ_JAJFOE010000002.1"/>
</dbReference>
<dbReference type="Gene3D" id="3.50.50.60">
    <property type="entry name" value="FAD/NAD(P)-binding domain"/>
    <property type="match status" value="1"/>
</dbReference>
<dbReference type="Proteomes" id="UP000255082">
    <property type="component" value="Unassembled WGS sequence"/>
</dbReference>
<dbReference type="InterPro" id="IPR036188">
    <property type="entry name" value="FAD/NAD-bd_sf"/>
</dbReference>
<dbReference type="SUPFAM" id="SSF51905">
    <property type="entry name" value="FAD/NAD(P)-binding domain"/>
    <property type="match status" value="1"/>
</dbReference>
<evidence type="ECO:0000313" key="3">
    <source>
        <dbReference type="Proteomes" id="UP000255082"/>
    </source>
</evidence>